<protein>
    <submittedName>
        <fullName evidence="1">Uncharacterized protein</fullName>
    </submittedName>
</protein>
<sequence>MPRHVSFVFQEKAAPINRAIRAEPVTSTSNQFPVSIRSALKRYFASSRDLWLFSYLFHSIAPKHSQERARVITFSLISGKERKQEDLIKA</sequence>
<evidence type="ECO:0000313" key="2">
    <source>
        <dbReference type="Proteomes" id="UP000887013"/>
    </source>
</evidence>
<dbReference type="Proteomes" id="UP000887013">
    <property type="component" value="Unassembled WGS sequence"/>
</dbReference>
<keyword evidence="2" id="KW-1185">Reference proteome</keyword>
<comment type="caution">
    <text evidence="1">The sequence shown here is derived from an EMBL/GenBank/DDBJ whole genome shotgun (WGS) entry which is preliminary data.</text>
</comment>
<proteinExistence type="predicted"/>
<name>A0A8X6IYL9_NEPPI</name>
<dbReference type="EMBL" id="BMAW01094522">
    <property type="protein sequence ID" value="GFS65895.1"/>
    <property type="molecule type" value="Genomic_DNA"/>
</dbReference>
<gene>
    <name evidence="1" type="ORF">NPIL_378201</name>
</gene>
<organism evidence="1 2">
    <name type="scientific">Nephila pilipes</name>
    <name type="common">Giant wood spider</name>
    <name type="synonym">Nephila maculata</name>
    <dbReference type="NCBI Taxonomy" id="299642"/>
    <lineage>
        <taxon>Eukaryota</taxon>
        <taxon>Metazoa</taxon>
        <taxon>Ecdysozoa</taxon>
        <taxon>Arthropoda</taxon>
        <taxon>Chelicerata</taxon>
        <taxon>Arachnida</taxon>
        <taxon>Araneae</taxon>
        <taxon>Araneomorphae</taxon>
        <taxon>Entelegynae</taxon>
        <taxon>Araneoidea</taxon>
        <taxon>Nephilidae</taxon>
        <taxon>Nephila</taxon>
    </lineage>
</organism>
<accession>A0A8X6IYL9</accession>
<reference evidence="1" key="1">
    <citation type="submission" date="2020-08" db="EMBL/GenBank/DDBJ databases">
        <title>Multicomponent nature underlies the extraordinary mechanical properties of spider dragline silk.</title>
        <authorList>
            <person name="Kono N."/>
            <person name="Nakamura H."/>
            <person name="Mori M."/>
            <person name="Yoshida Y."/>
            <person name="Ohtoshi R."/>
            <person name="Malay A.D."/>
            <person name="Moran D.A.P."/>
            <person name="Tomita M."/>
            <person name="Numata K."/>
            <person name="Arakawa K."/>
        </authorList>
    </citation>
    <scope>NUCLEOTIDE SEQUENCE</scope>
</reference>
<evidence type="ECO:0000313" key="1">
    <source>
        <dbReference type="EMBL" id="GFS65895.1"/>
    </source>
</evidence>
<dbReference type="AlphaFoldDB" id="A0A8X6IYL9"/>